<keyword evidence="4" id="KW-1185">Reference proteome</keyword>
<dbReference type="InterPro" id="IPR000073">
    <property type="entry name" value="AB_hydrolase_1"/>
</dbReference>
<reference evidence="3" key="1">
    <citation type="submission" date="2022-11" db="EMBL/GenBank/DDBJ databases">
        <title>Chromosomal genome sequence assembly and mating type (MAT) locus characterization of the leprose asexual lichenized fungus Lepraria neglecta (Nyl.) Erichsen.</title>
        <authorList>
            <person name="Allen J.L."/>
            <person name="Pfeffer B."/>
        </authorList>
    </citation>
    <scope>NUCLEOTIDE SEQUENCE</scope>
    <source>
        <strain evidence="3">Allen 5258</strain>
    </source>
</reference>
<dbReference type="InterPro" id="IPR029058">
    <property type="entry name" value="AB_hydrolase_fold"/>
</dbReference>
<protein>
    <recommendedName>
        <fullName evidence="2">AB hydrolase-1 domain-containing protein</fullName>
    </recommendedName>
</protein>
<dbReference type="SUPFAM" id="SSF53474">
    <property type="entry name" value="alpha/beta-Hydrolases"/>
    <property type="match status" value="1"/>
</dbReference>
<evidence type="ECO:0000313" key="4">
    <source>
        <dbReference type="Proteomes" id="UP001276659"/>
    </source>
</evidence>
<sequence>MKSYAVFYLLLSVISTAISWPVQGTYYIPPGATCQDYMVPVTTTSDNYPWVAPKWSDDYGFIDFVSVASSRTNDDIPSPIGAPVSQTANYTIGATFCTPNTAGANAGKVLLATHGLAFDRSYWNPSYKPEQYNFVQYAINQGYSVFFYDRLGVGVSTKVSGFENQLNIQTSVLSSLIASLRLGHYTLLASAPTSITLVGHSFGSILTNSLVAAEPTAVDAAIMTGYGFLGSDDRLALQGFGPRVANLQSPKFSAFDAGYITTRDVISNINNFFKAPAYEHDVAAFSEATKQPFAVSELVSSAQPLLKINATEFKGPAMVVSGEFDYIVCGGYCPNELGPSFNPLFTGAKNFETYVQPASGHGTNFATNATGFYGVIFEYLGRNGI</sequence>
<organism evidence="3 4">
    <name type="scientific">Lepraria neglecta</name>
    <dbReference type="NCBI Taxonomy" id="209136"/>
    <lineage>
        <taxon>Eukaryota</taxon>
        <taxon>Fungi</taxon>
        <taxon>Dikarya</taxon>
        <taxon>Ascomycota</taxon>
        <taxon>Pezizomycotina</taxon>
        <taxon>Lecanoromycetes</taxon>
        <taxon>OSLEUM clade</taxon>
        <taxon>Lecanoromycetidae</taxon>
        <taxon>Lecanorales</taxon>
        <taxon>Lecanorineae</taxon>
        <taxon>Stereocaulaceae</taxon>
        <taxon>Lepraria</taxon>
    </lineage>
</organism>
<evidence type="ECO:0000313" key="3">
    <source>
        <dbReference type="EMBL" id="KAK3176616.1"/>
    </source>
</evidence>
<evidence type="ECO:0000259" key="2">
    <source>
        <dbReference type="Pfam" id="PF12697"/>
    </source>
</evidence>
<evidence type="ECO:0000256" key="1">
    <source>
        <dbReference type="SAM" id="SignalP"/>
    </source>
</evidence>
<feature type="chain" id="PRO_5042286780" description="AB hydrolase-1 domain-containing protein" evidence="1">
    <location>
        <begin position="25"/>
        <end position="385"/>
    </location>
</feature>
<proteinExistence type="predicted"/>
<dbReference type="Proteomes" id="UP001276659">
    <property type="component" value="Unassembled WGS sequence"/>
</dbReference>
<dbReference type="AlphaFoldDB" id="A0AAD9ZE02"/>
<gene>
    <name evidence="3" type="ORF">OEA41_007939</name>
</gene>
<name>A0AAD9ZE02_9LECA</name>
<keyword evidence="1" id="KW-0732">Signal</keyword>
<dbReference type="Gene3D" id="3.40.50.1820">
    <property type="entry name" value="alpha/beta hydrolase"/>
    <property type="match status" value="1"/>
</dbReference>
<dbReference type="EMBL" id="JASNWA010000004">
    <property type="protein sequence ID" value="KAK3176616.1"/>
    <property type="molecule type" value="Genomic_DNA"/>
</dbReference>
<accession>A0AAD9ZE02</accession>
<dbReference type="Pfam" id="PF12697">
    <property type="entry name" value="Abhydrolase_6"/>
    <property type="match status" value="1"/>
</dbReference>
<comment type="caution">
    <text evidence="3">The sequence shown here is derived from an EMBL/GenBank/DDBJ whole genome shotgun (WGS) entry which is preliminary data.</text>
</comment>
<feature type="domain" description="AB hydrolase-1" evidence="2">
    <location>
        <begin position="110"/>
        <end position="294"/>
    </location>
</feature>
<feature type="signal peptide" evidence="1">
    <location>
        <begin position="1"/>
        <end position="24"/>
    </location>
</feature>